<proteinExistence type="predicted"/>
<dbReference type="AlphaFoldDB" id="A0A7C1I4D1"/>
<protein>
    <submittedName>
        <fullName evidence="1">Uncharacterized protein</fullName>
    </submittedName>
</protein>
<accession>A0A7C1I4D1</accession>
<organism evidence="1">
    <name type="scientific">Fervidicoccus fontis</name>
    <dbReference type="NCBI Taxonomy" id="683846"/>
    <lineage>
        <taxon>Archaea</taxon>
        <taxon>Thermoproteota</taxon>
        <taxon>Thermoprotei</taxon>
        <taxon>Fervidicoccales</taxon>
        <taxon>Fervidicoccaceae</taxon>
        <taxon>Fervidicoccus</taxon>
    </lineage>
</organism>
<sequence>MHPSKTYLAIGLPFLELSLRWSDGVEKTFYCDAYFSYFLKEKSIMLVVKKDKEESFPGVLVEKNLPFNIESGHDYINIQWTNYINMKKEVADIQGSSSRQRLRFAHRYGISESFRMLFGGFLTGPPQPEISEASAKKILLDFYEQTLFRNMEKPVVLRDVKKYFPFAYYVDRREIVYLGNDKSKFKHSATVLTAFLRRQLITIPI</sequence>
<reference evidence="1" key="1">
    <citation type="journal article" date="2020" name="mSystems">
        <title>Genome- and Community-Level Interaction Insights into Carbon Utilization and Element Cycling Functions of Hydrothermarchaeota in Hydrothermal Sediment.</title>
        <authorList>
            <person name="Zhou Z."/>
            <person name="Liu Y."/>
            <person name="Xu W."/>
            <person name="Pan J."/>
            <person name="Luo Z.H."/>
            <person name="Li M."/>
        </authorList>
    </citation>
    <scope>NUCLEOTIDE SEQUENCE [LARGE SCALE GENOMIC DNA]</scope>
    <source>
        <strain evidence="1">SpSt-123</strain>
    </source>
</reference>
<name>A0A7C1I4D1_9CREN</name>
<comment type="caution">
    <text evidence="1">The sequence shown here is derived from an EMBL/GenBank/DDBJ whole genome shotgun (WGS) entry which is preliminary data.</text>
</comment>
<evidence type="ECO:0000313" key="1">
    <source>
        <dbReference type="EMBL" id="HDS10845.1"/>
    </source>
</evidence>
<gene>
    <name evidence="1" type="ORF">ENO04_04440</name>
</gene>
<dbReference type="EMBL" id="DSDY01000136">
    <property type="protein sequence ID" value="HDS10845.1"/>
    <property type="molecule type" value="Genomic_DNA"/>
</dbReference>